<evidence type="ECO:0000256" key="3">
    <source>
        <dbReference type="ARBA" id="ARBA00022722"/>
    </source>
</evidence>
<comment type="function">
    <text evidence="1 7">RNaseP catalyzes the removal of the 5'-leader sequence from pre-tRNA to produce the mature 5'-terminus. It can also cleave other RNA substrates such as 4.5S RNA. The protein component plays an auxiliary but essential role in vivo by binding to the 5'-leader sequence and broadening the substrate specificity of the ribozyme.</text>
</comment>
<keyword evidence="3 7" id="KW-0540">Nuclease</keyword>
<accession>A0A1F5NJZ1</accession>
<dbReference type="Gene3D" id="3.30.230.10">
    <property type="match status" value="1"/>
</dbReference>
<keyword evidence="4 7" id="KW-0255">Endonuclease</keyword>
<gene>
    <name evidence="7" type="primary">rnpA</name>
    <name evidence="9" type="ORF">A2751_02405</name>
</gene>
<comment type="subunit">
    <text evidence="7">Consists of a catalytic RNA component (M1 or rnpB) and a protein subunit.</text>
</comment>
<dbReference type="GO" id="GO:0030677">
    <property type="term" value="C:ribonuclease P complex"/>
    <property type="evidence" value="ECO:0007669"/>
    <property type="project" value="TreeGrafter"/>
</dbReference>
<dbReference type="GO" id="GO:0042781">
    <property type="term" value="F:3'-tRNA processing endoribonuclease activity"/>
    <property type="evidence" value="ECO:0007669"/>
    <property type="project" value="TreeGrafter"/>
</dbReference>
<dbReference type="HAMAP" id="MF_00227">
    <property type="entry name" value="RNase_P"/>
    <property type="match status" value="1"/>
</dbReference>
<evidence type="ECO:0000256" key="5">
    <source>
        <dbReference type="ARBA" id="ARBA00022801"/>
    </source>
</evidence>
<evidence type="ECO:0000256" key="7">
    <source>
        <dbReference type="HAMAP-Rule" id="MF_00227"/>
    </source>
</evidence>
<evidence type="ECO:0000256" key="2">
    <source>
        <dbReference type="ARBA" id="ARBA00022694"/>
    </source>
</evidence>
<dbReference type="Pfam" id="PF00825">
    <property type="entry name" value="Ribonuclease_P"/>
    <property type="match status" value="1"/>
</dbReference>
<dbReference type="PANTHER" id="PTHR33992">
    <property type="entry name" value="RIBONUCLEASE P PROTEIN COMPONENT"/>
    <property type="match status" value="1"/>
</dbReference>
<reference evidence="9 10" key="1">
    <citation type="journal article" date="2016" name="Nat. Commun.">
        <title>Thousands of microbial genomes shed light on interconnected biogeochemical processes in an aquifer system.</title>
        <authorList>
            <person name="Anantharaman K."/>
            <person name="Brown C.T."/>
            <person name="Hug L.A."/>
            <person name="Sharon I."/>
            <person name="Castelle C.J."/>
            <person name="Probst A.J."/>
            <person name="Thomas B.C."/>
            <person name="Singh A."/>
            <person name="Wilkins M.J."/>
            <person name="Karaoz U."/>
            <person name="Brodie E.L."/>
            <person name="Williams K.H."/>
            <person name="Hubbard S.S."/>
            <person name="Banfield J.F."/>
        </authorList>
    </citation>
    <scope>NUCLEOTIDE SEQUENCE [LARGE SCALE GENOMIC DNA]</scope>
</reference>
<dbReference type="EC" id="3.1.26.5" evidence="7 8"/>
<evidence type="ECO:0000256" key="6">
    <source>
        <dbReference type="ARBA" id="ARBA00022884"/>
    </source>
</evidence>
<evidence type="ECO:0000256" key="8">
    <source>
        <dbReference type="NCBIfam" id="TIGR00188"/>
    </source>
</evidence>
<dbReference type="Proteomes" id="UP000176864">
    <property type="component" value="Unassembled WGS sequence"/>
</dbReference>
<keyword evidence="6 7" id="KW-0694">RNA-binding</keyword>
<dbReference type="InterPro" id="IPR000100">
    <property type="entry name" value="RNase_P"/>
</dbReference>
<keyword evidence="2 7" id="KW-0819">tRNA processing</keyword>
<dbReference type="SUPFAM" id="SSF54211">
    <property type="entry name" value="Ribosomal protein S5 domain 2-like"/>
    <property type="match status" value="1"/>
</dbReference>
<dbReference type="GO" id="GO:0001682">
    <property type="term" value="P:tRNA 5'-leader removal"/>
    <property type="evidence" value="ECO:0007669"/>
    <property type="project" value="UniProtKB-UniRule"/>
</dbReference>
<dbReference type="PANTHER" id="PTHR33992:SF1">
    <property type="entry name" value="RIBONUCLEASE P PROTEIN COMPONENT"/>
    <property type="match status" value="1"/>
</dbReference>
<name>A0A1F5NJZ1_9BACT</name>
<evidence type="ECO:0000256" key="4">
    <source>
        <dbReference type="ARBA" id="ARBA00022759"/>
    </source>
</evidence>
<dbReference type="AlphaFoldDB" id="A0A1F5NJZ1"/>
<dbReference type="NCBIfam" id="TIGR00188">
    <property type="entry name" value="rnpA"/>
    <property type="match status" value="1"/>
</dbReference>
<evidence type="ECO:0000313" key="10">
    <source>
        <dbReference type="Proteomes" id="UP000176864"/>
    </source>
</evidence>
<keyword evidence="5 7" id="KW-0378">Hydrolase</keyword>
<dbReference type="PROSITE" id="PS00648">
    <property type="entry name" value="RIBONUCLEASE_P"/>
    <property type="match status" value="1"/>
</dbReference>
<dbReference type="InterPro" id="IPR014721">
    <property type="entry name" value="Ribsml_uS5_D2-typ_fold_subgr"/>
</dbReference>
<dbReference type="GO" id="GO:0004526">
    <property type="term" value="F:ribonuclease P activity"/>
    <property type="evidence" value="ECO:0007669"/>
    <property type="project" value="UniProtKB-UniRule"/>
</dbReference>
<proteinExistence type="inferred from homology"/>
<protein>
    <recommendedName>
        <fullName evidence="7 8">Ribonuclease P protein component</fullName>
        <shortName evidence="7">RNase P protein</shortName>
        <shortName evidence="7">RNaseP protein</shortName>
        <ecNumber evidence="7 8">3.1.26.5</ecNumber>
    </recommendedName>
    <alternativeName>
        <fullName evidence="7">Protein C5</fullName>
    </alternativeName>
</protein>
<dbReference type="InterPro" id="IPR020568">
    <property type="entry name" value="Ribosomal_Su5_D2-typ_SF"/>
</dbReference>
<comment type="caution">
    <text evidence="9">The sequence shown here is derived from an EMBL/GenBank/DDBJ whole genome shotgun (WGS) entry which is preliminary data.</text>
</comment>
<sequence>MLSRVFRLTQEKDFLRIYKKGQRIQGNHLRISVLRANQNVTRFGFVISKKELSKATARNRVKRILRAAVHGQKKNIKPGYDVIIQARASSKLAPPALLRQEIENLFSKAKLIYPPKF</sequence>
<comment type="similarity">
    <text evidence="7">Belongs to the RnpA family.</text>
</comment>
<evidence type="ECO:0000313" key="9">
    <source>
        <dbReference type="EMBL" id="OGE77873.1"/>
    </source>
</evidence>
<organism evidence="9 10">
    <name type="scientific">Candidatus Doudnabacteria bacterium RIFCSPHIGHO2_01_FULL_46_14</name>
    <dbReference type="NCBI Taxonomy" id="1817824"/>
    <lineage>
        <taxon>Bacteria</taxon>
        <taxon>Candidatus Doudnaibacteriota</taxon>
    </lineage>
</organism>
<evidence type="ECO:0000256" key="1">
    <source>
        <dbReference type="ARBA" id="ARBA00002663"/>
    </source>
</evidence>
<comment type="catalytic activity">
    <reaction evidence="7">
        <text>Endonucleolytic cleavage of RNA, removing 5'-extranucleotides from tRNA precursor.</text>
        <dbReference type="EC" id="3.1.26.5"/>
    </reaction>
</comment>
<dbReference type="GO" id="GO:0000049">
    <property type="term" value="F:tRNA binding"/>
    <property type="evidence" value="ECO:0007669"/>
    <property type="project" value="UniProtKB-UniRule"/>
</dbReference>
<dbReference type="STRING" id="1817824.A2751_02405"/>
<dbReference type="EMBL" id="MFEK01000016">
    <property type="protein sequence ID" value="OGE77873.1"/>
    <property type="molecule type" value="Genomic_DNA"/>
</dbReference>
<dbReference type="InterPro" id="IPR020539">
    <property type="entry name" value="RNase_P_CS"/>
</dbReference>